<protein>
    <submittedName>
        <fullName evidence="3">Helix-turn-helix domain-containing protein</fullName>
    </submittedName>
</protein>
<dbReference type="Pfam" id="PF12840">
    <property type="entry name" value="HTH_20"/>
    <property type="match status" value="1"/>
</dbReference>
<dbReference type="SMART" id="SM00418">
    <property type="entry name" value="HTH_ARSR"/>
    <property type="match status" value="1"/>
</dbReference>
<dbReference type="CDD" id="cd00090">
    <property type="entry name" value="HTH_ARSR"/>
    <property type="match status" value="1"/>
</dbReference>
<dbReference type="InterPro" id="IPR036388">
    <property type="entry name" value="WH-like_DNA-bd_sf"/>
</dbReference>
<proteinExistence type="predicted"/>
<evidence type="ECO:0000313" key="4">
    <source>
        <dbReference type="Proteomes" id="UP001596443"/>
    </source>
</evidence>
<gene>
    <name evidence="3" type="ORF">ACFQFD_00695</name>
</gene>
<accession>A0ABD5T7K0</accession>
<feature type="region of interest" description="Disordered" evidence="1">
    <location>
        <begin position="123"/>
        <end position="149"/>
    </location>
</feature>
<feature type="domain" description="HTH arsR-type" evidence="2">
    <location>
        <begin position="30"/>
        <end position="119"/>
    </location>
</feature>
<name>A0ABD5T7K0_9EURY</name>
<dbReference type="SUPFAM" id="SSF46785">
    <property type="entry name" value="Winged helix' DNA-binding domain"/>
    <property type="match status" value="1"/>
</dbReference>
<sequence>MASQRSIFPMRNQTDVDQSAKTVALADAGEVVEALTSETARAILGRITESPAPASDLAEALDISVQNASYHLDQLAEVDVVEVVDRWYSKRGREMKVYGPANTPLVIVAGRSVDEAAIERMMTTTTTEGREPEDVATDGGIDMPAWDSS</sequence>
<dbReference type="InterPro" id="IPR001845">
    <property type="entry name" value="HTH_ArsR_DNA-bd_dom"/>
</dbReference>
<organism evidence="3 4">
    <name type="scientific">Halobaculum halobium</name>
    <dbReference type="NCBI Taxonomy" id="3032281"/>
    <lineage>
        <taxon>Archaea</taxon>
        <taxon>Methanobacteriati</taxon>
        <taxon>Methanobacteriota</taxon>
        <taxon>Stenosarchaea group</taxon>
        <taxon>Halobacteria</taxon>
        <taxon>Halobacteriales</taxon>
        <taxon>Haloferacaceae</taxon>
        <taxon>Halobaculum</taxon>
    </lineage>
</organism>
<keyword evidence="4" id="KW-1185">Reference proteome</keyword>
<comment type="caution">
    <text evidence="3">The sequence shown here is derived from an EMBL/GenBank/DDBJ whole genome shotgun (WGS) entry which is preliminary data.</text>
</comment>
<dbReference type="AlphaFoldDB" id="A0ABD5T7K0"/>
<dbReference type="InterPro" id="IPR011991">
    <property type="entry name" value="ArsR-like_HTH"/>
</dbReference>
<evidence type="ECO:0000256" key="1">
    <source>
        <dbReference type="SAM" id="MobiDB-lite"/>
    </source>
</evidence>
<dbReference type="Gene3D" id="1.10.10.10">
    <property type="entry name" value="Winged helix-like DNA-binding domain superfamily/Winged helix DNA-binding domain"/>
    <property type="match status" value="1"/>
</dbReference>
<evidence type="ECO:0000259" key="2">
    <source>
        <dbReference type="SMART" id="SM00418"/>
    </source>
</evidence>
<dbReference type="EMBL" id="JBHSWX010000001">
    <property type="protein sequence ID" value="MFC6784552.1"/>
    <property type="molecule type" value="Genomic_DNA"/>
</dbReference>
<reference evidence="3 4" key="1">
    <citation type="journal article" date="2019" name="Int. J. Syst. Evol. Microbiol.">
        <title>The Global Catalogue of Microorganisms (GCM) 10K type strain sequencing project: providing services to taxonomists for standard genome sequencing and annotation.</title>
        <authorList>
            <consortium name="The Broad Institute Genomics Platform"/>
            <consortium name="The Broad Institute Genome Sequencing Center for Infectious Disease"/>
            <person name="Wu L."/>
            <person name="Ma J."/>
        </authorList>
    </citation>
    <scope>NUCLEOTIDE SEQUENCE [LARGE SCALE GENOMIC DNA]</scope>
    <source>
        <strain evidence="3 4">SYNS20</strain>
    </source>
</reference>
<dbReference type="RefSeq" id="WP_284063729.1">
    <property type="nucleotide sequence ID" value="NZ_CP126159.1"/>
</dbReference>
<dbReference type="InterPro" id="IPR036390">
    <property type="entry name" value="WH_DNA-bd_sf"/>
</dbReference>
<dbReference type="GeneID" id="81211264"/>
<dbReference type="Proteomes" id="UP001596443">
    <property type="component" value="Unassembled WGS sequence"/>
</dbReference>
<evidence type="ECO:0000313" key="3">
    <source>
        <dbReference type="EMBL" id="MFC6784552.1"/>
    </source>
</evidence>